<reference evidence="2 3" key="1">
    <citation type="submission" date="2020-07" db="EMBL/GenBank/DDBJ databases">
        <authorList>
            <person name="Feng X."/>
        </authorList>
    </citation>
    <scope>NUCLEOTIDE SEQUENCE [LARGE SCALE GENOMIC DNA]</scope>
    <source>
        <strain evidence="2 3">JCM14086</strain>
    </source>
</reference>
<dbReference type="PANTHER" id="PTHR43751:SF3">
    <property type="entry name" value="SULFATASE N-TERMINAL DOMAIN-CONTAINING PROTEIN"/>
    <property type="match status" value="1"/>
</dbReference>
<sequence length="506" mass="57512">MRILYIDIDSQRPDHLGCYGYHRNTSPNIDQIANEGVVFDRCYTPDAPCLPSRTAFYSGRFGIQTGVVGHGGSAAQPKTEGPTRGFRDHFDFQGLGGQLQKCGYHTAMISPFGQRHAAWHFYAGFNEIHNTGMGGMESAEVVQPVVDKWMSDNSSKDNWYLHINYWDPHTPYRTPSDYENPFKDDPLPDWLTDEVIEKNNQRVGPHGSHEVGMYHGNEDPKFPKHPGKVTDRASVRRMIDGYDMGVRYVDDQIGKIVSDLKSAGVYDETMIVISADHGENLGEWGLYGEHGTADDITCRVPLIIKYPGGAQGIRNSKFHYNLDLAPTLMDLLGGKKQEIWDGESYAPAITEGSDVGREEVTISQCCHVCQRSVRWGQWLYTRTYHDGFHLFPQEMLHDLEADPHEQNNLAEDHPELCREGQWRLSRWHDAQMQQMALNSSDVVDPLWTVVREGGPFHASLTYGQPKCEGFEVYMNYLEETGRKEGADQLREKYADQLEHFSNKKVF</sequence>
<dbReference type="CDD" id="cd16148">
    <property type="entry name" value="sulfatase_like"/>
    <property type="match status" value="1"/>
</dbReference>
<comment type="caution">
    <text evidence="2">The sequence shown here is derived from an EMBL/GenBank/DDBJ whole genome shotgun (WGS) entry which is preliminary data.</text>
</comment>
<evidence type="ECO:0000313" key="3">
    <source>
        <dbReference type="Proteomes" id="UP000525652"/>
    </source>
</evidence>
<dbReference type="PANTHER" id="PTHR43751">
    <property type="entry name" value="SULFATASE"/>
    <property type="match status" value="1"/>
</dbReference>
<feature type="domain" description="Sulfatase N-terminal" evidence="1">
    <location>
        <begin position="3"/>
        <end position="333"/>
    </location>
</feature>
<dbReference type="RefSeq" id="WP_185694990.1">
    <property type="nucleotide sequence ID" value="NZ_JACHVA010000143.1"/>
</dbReference>
<dbReference type="Proteomes" id="UP000525652">
    <property type="component" value="Unassembled WGS sequence"/>
</dbReference>
<name>A0A7X1B2E1_9BACT</name>
<gene>
    <name evidence="2" type="ORF">H5P30_21575</name>
</gene>
<dbReference type="AlphaFoldDB" id="A0A7X1B2E1"/>
<dbReference type="InterPro" id="IPR000917">
    <property type="entry name" value="Sulfatase_N"/>
</dbReference>
<dbReference type="InterPro" id="IPR052701">
    <property type="entry name" value="GAG_Ulvan_Degrading_Sulfatases"/>
</dbReference>
<dbReference type="EMBL" id="JACHVA010000143">
    <property type="protein sequence ID" value="MBC2604379.1"/>
    <property type="molecule type" value="Genomic_DNA"/>
</dbReference>
<protein>
    <submittedName>
        <fullName evidence="2">Sulfatase</fullName>
    </submittedName>
</protein>
<organism evidence="2 3">
    <name type="scientific">Puniceicoccus vermicola</name>
    <dbReference type="NCBI Taxonomy" id="388746"/>
    <lineage>
        <taxon>Bacteria</taxon>
        <taxon>Pseudomonadati</taxon>
        <taxon>Verrucomicrobiota</taxon>
        <taxon>Opitutia</taxon>
        <taxon>Puniceicoccales</taxon>
        <taxon>Puniceicoccaceae</taxon>
        <taxon>Puniceicoccus</taxon>
    </lineage>
</organism>
<evidence type="ECO:0000313" key="2">
    <source>
        <dbReference type="EMBL" id="MBC2604379.1"/>
    </source>
</evidence>
<dbReference type="Gene3D" id="3.40.720.10">
    <property type="entry name" value="Alkaline Phosphatase, subunit A"/>
    <property type="match status" value="1"/>
</dbReference>
<dbReference type="InterPro" id="IPR017850">
    <property type="entry name" value="Alkaline_phosphatase_core_sf"/>
</dbReference>
<keyword evidence="3" id="KW-1185">Reference proteome</keyword>
<proteinExistence type="predicted"/>
<dbReference type="SUPFAM" id="SSF53649">
    <property type="entry name" value="Alkaline phosphatase-like"/>
    <property type="match status" value="1"/>
</dbReference>
<dbReference type="Pfam" id="PF00884">
    <property type="entry name" value="Sulfatase"/>
    <property type="match status" value="1"/>
</dbReference>
<evidence type="ECO:0000259" key="1">
    <source>
        <dbReference type="Pfam" id="PF00884"/>
    </source>
</evidence>
<accession>A0A7X1B2E1</accession>